<sequence>MINFSSYWILPLLFMFHDFEELVFVPYWLKDHNPKINGRVLFGGVNRSDILAAGIWEEFCIYLLLATVAYIMGSPLLVATAILPYLFHLIMHLVFVFNKRAYVPGAITAIIELPITIFYLYSLVTLTKAPLWEWIIVVVIMFIFFISNLKFIHWIMAETMHKLR</sequence>
<gene>
    <name evidence="2" type="ORF">LKE01_23310</name>
</gene>
<keyword evidence="1" id="KW-0812">Transmembrane</keyword>
<keyword evidence="1" id="KW-0472">Membrane</keyword>
<dbReference type="InterPro" id="IPR025671">
    <property type="entry name" value="HXXEE"/>
</dbReference>
<feature type="transmembrane region" description="Helical" evidence="1">
    <location>
        <begin position="134"/>
        <end position="156"/>
    </location>
</feature>
<comment type="caution">
    <text evidence="2">The sequence shown here is derived from an EMBL/GenBank/DDBJ whole genome shotgun (WGS) entry which is preliminary data.</text>
</comment>
<proteinExistence type="predicted"/>
<name>A0A511DXF6_LENKE</name>
<dbReference type="OrthoDB" id="5195477at2"/>
<dbReference type="AlphaFoldDB" id="A0A511DXF6"/>
<dbReference type="Pfam" id="PF13787">
    <property type="entry name" value="HXXEE"/>
    <property type="match status" value="1"/>
</dbReference>
<dbReference type="Proteomes" id="UP000321893">
    <property type="component" value="Unassembled WGS sequence"/>
</dbReference>
<feature type="transmembrane region" description="Helical" evidence="1">
    <location>
        <begin position="50"/>
        <end position="71"/>
    </location>
</feature>
<evidence type="ECO:0000256" key="1">
    <source>
        <dbReference type="SAM" id="Phobius"/>
    </source>
</evidence>
<dbReference type="EMBL" id="BJVK01000085">
    <property type="protein sequence ID" value="GEL29511.1"/>
    <property type="molecule type" value="Genomic_DNA"/>
</dbReference>
<reference evidence="2" key="1">
    <citation type="submission" date="2019-07" db="EMBL/GenBank/DDBJ databases">
        <title>Whole genome shotgun sequence of Lactobacillus kefiri NBRC 15888.</title>
        <authorList>
            <person name="Hosoyama A."/>
            <person name="Uohara A."/>
            <person name="Ohji S."/>
            <person name="Ichikawa N."/>
        </authorList>
    </citation>
    <scope>NUCLEOTIDE SEQUENCE [LARGE SCALE GENOMIC DNA]</scope>
    <source>
        <strain evidence="2">NBRC 15888</strain>
    </source>
</reference>
<protein>
    <submittedName>
        <fullName evidence="2">Membrane protein</fullName>
    </submittedName>
</protein>
<keyword evidence="1" id="KW-1133">Transmembrane helix</keyword>
<feature type="transmembrane region" description="Helical" evidence="1">
    <location>
        <begin position="77"/>
        <end position="95"/>
    </location>
</feature>
<feature type="transmembrane region" description="Helical" evidence="1">
    <location>
        <begin position="6"/>
        <end position="29"/>
    </location>
</feature>
<dbReference type="RefSeq" id="WP_054769902.1">
    <property type="nucleotide sequence ID" value="NZ_BJVK01000085.1"/>
</dbReference>
<evidence type="ECO:0000313" key="3">
    <source>
        <dbReference type="Proteomes" id="UP000321893"/>
    </source>
</evidence>
<keyword evidence="3" id="KW-1185">Reference proteome</keyword>
<accession>A0A511DXF6</accession>
<feature type="transmembrane region" description="Helical" evidence="1">
    <location>
        <begin position="102"/>
        <end position="122"/>
    </location>
</feature>
<organism evidence="2 3">
    <name type="scientific">Lentilactobacillus kefiri</name>
    <name type="common">Lactobacillus kefiri</name>
    <dbReference type="NCBI Taxonomy" id="33962"/>
    <lineage>
        <taxon>Bacteria</taxon>
        <taxon>Bacillati</taxon>
        <taxon>Bacillota</taxon>
        <taxon>Bacilli</taxon>
        <taxon>Lactobacillales</taxon>
        <taxon>Lactobacillaceae</taxon>
        <taxon>Lentilactobacillus</taxon>
    </lineage>
</organism>
<evidence type="ECO:0000313" key="2">
    <source>
        <dbReference type="EMBL" id="GEL29511.1"/>
    </source>
</evidence>